<protein>
    <submittedName>
        <fullName evidence="1">Uncharacterized protein</fullName>
    </submittedName>
</protein>
<sequence length="149" mass="17102">MQYGALKQLCAFFFSQILSSSRFKICFWWDGSGEHVRRRGKKGLWCVSKPESQTAFTSLLLHYCLLSPVSVIWTFPLQSQPHENGALCVRLPHLYSPTCSLFPRKKSPCMMFSAARNVERTMMKGLVTPNPRFHATYLRGPPALKLMRM</sequence>
<dbReference type="EMBL" id="ML994617">
    <property type="protein sequence ID" value="KAF2191040.1"/>
    <property type="molecule type" value="Genomic_DNA"/>
</dbReference>
<proteinExistence type="predicted"/>
<reference evidence="1" key="1">
    <citation type="journal article" date="2020" name="Stud. Mycol.">
        <title>101 Dothideomycetes genomes: a test case for predicting lifestyles and emergence of pathogens.</title>
        <authorList>
            <person name="Haridas S."/>
            <person name="Albert R."/>
            <person name="Binder M."/>
            <person name="Bloem J."/>
            <person name="Labutti K."/>
            <person name="Salamov A."/>
            <person name="Andreopoulos B."/>
            <person name="Baker S."/>
            <person name="Barry K."/>
            <person name="Bills G."/>
            <person name="Bluhm B."/>
            <person name="Cannon C."/>
            <person name="Castanera R."/>
            <person name="Culley D."/>
            <person name="Daum C."/>
            <person name="Ezra D."/>
            <person name="Gonzalez J."/>
            <person name="Henrissat B."/>
            <person name="Kuo A."/>
            <person name="Liang C."/>
            <person name="Lipzen A."/>
            <person name="Lutzoni F."/>
            <person name="Magnuson J."/>
            <person name="Mondo S."/>
            <person name="Nolan M."/>
            <person name="Ohm R."/>
            <person name="Pangilinan J."/>
            <person name="Park H.-J."/>
            <person name="Ramirez L."/>
            <person name="Alfaro M."/>
            <person name="Sun H."/>
            <person name="Tritt A."/>
            <person name="Yoshinaga Y."/>
            <person name="Zwiers L.-H."/>
            <person name="Turgeon B."/>
            <person name="Goodwin S."/>
            <person name="Spatafora J."/>
            <person name="Crous P."/>
            <person name="Grigoriev I."/>
        </authorList>
    </citation>
    <scope>NUCLEOTIDE SEQUENCE</scope>
    <source>
        <strain evidence="1">CBS 207.26</strain>
    </source>
</reference>
<evidence type="ECO:0000313" key="1">
    <source>
        <dbReference type="EMBL" id="KAF2191040.1"/>
    </source>
</evidence>
<gene>
    <name evidence="1" type="ORF">K469DRAFT_361923</name>
</gene>
<dbReference type="Proteomes" id="UP000800200">
    <property type="component" value="Unassembled WGS sequence"/>
</dbReference>
<evidence type="ECO:0000313" key="2">
    <source>
        <dbReference type="Proteomes" id="UP000800200"/>
    </source>
</evidence>
<organism evidence="1 2">
    <name type="scientific">Zopfia rhizophila CBS 207.26</name>
    <dbReference type="NCBI Taxonomy" id="1314779"/>
    <lineage>
        <taxon>Eukaryota</taxon>
        <taxon>Fungi</taxon>
        <taxon>Dikarya</taxon>
        <taxon>Ascomycota</taxon>
        <taxon>Pezizomycotina</taxon>
        <taxon>Dothideomycetes</taxon>
        <taxon>Dothideomycetes incertae sedis</taxon>
        <taxon>Zopfiaceae</taxon>
        <taxon>Zopfia</taxon>
    </lineage>
</organism>
<name>A0A6A6ELR0_9PEZI</name>
<accession>A0A6A6ELR0</accession>
<keyword evidence="2" id="KW-1185">Reference proteome</keyword>
<dbReference type="AlphaFoldDB" id="A0A6A6ELR0"/>